<dbReference type="Proteomes" id="UP001596977">
    <property type="component" value="Unassembled WGS sequence"/>
</dbReference>
<feature type="transmembrane region" description="Helical" evidence="7">
    <location>
        <begin position="287"/>
        <end position="309"/>
    </location>
</feature>
<dbReference type="InterPro" id="IPR011701">
    <property type="entry name" value="MFS"/>
</dbReference>
<dbReference type="Gene3D" id="1.20.1250.20">
    <property type="entry name" value="MFS general substrate transporter like domains"/>
    <property type="match status" value="1"/>
</dbReference>
<feature type="transmembrane region" description="Helical" evidence="7">
    <location>
        <begin position="86"/>
        <end position="104"/>
    </location>
</feature>
<feature type="transmembrane region" description="Helical" evidence="7">
    <location>
        <begin position="329"/>
        <end position="354"/>
    </location>
</feature>
<evidence type="ECO:0000313" key="8">
    <source>
        <dbReference type="EMBL" id="MFD0946540.1"/>
    </source>
</evidence>
<gene>
    <name evidence="8" type="ORF">ACFQ1E_09345</name>
</gene>
<evidence type="ECO:0000256" key="2">
    <source>
        <dbReference type="ARBA" id="ARBA00022448"/>
    </source>
</evidence>
<reference evidence="9" key="1">
    <citation type="journal article" date="2019" name="Int. J. Syst. Evol. Microbiol.">
        <title>The Global Catalogue of Microorganisms (GCM) 10K type strain sequencing project: providing services to taxonomists for standard genome sequencing and annotation.</title>
        <authorList>
            <consortium name="The Broad Institute Genomics Platform"/>
            <consortium name="The Broad Institute Genome Sequencing Center for Infectious Disease"/>
            <person name="Wu L."/>
            <person name="Ma J."/>
        </authorList>
    </citation>
    <scope>NUCLEOTIDE SEQUENCE [LARGE SCALE GENOMIC DNA]</scope>
    <source>
        <strain evidence="9">CCUG 62982</strain>
    </source>
</reference>
<keyword evidence="5 7" id="KW-1133">Transmembrane helix</keyword>
<keyword evidence="2" id="KW-0813">Transport</keyword>
<keyword evidence="6 7" id="KW-0472">Membrane</keyword>
<dbReference type="SUPFAM" id="SSF103473">
    <property type="entry name" value="MFS general substrate transporter"/>
    <property type="match status" value="1"/>
</dbReference>
<evidence type="ECO:0000256" key="1">
    <source>
        <dbReference type="ARBA" id="ARBA00004651"/>
    </source>
</evidence>
<feature type="transmembrane region" description="Helical" evidence="7">
    <location>
        <begin position="399"/>
        <end position="417"/>
    </location>
</feature>
<comment type="subcellular location">
    <subcellularLocation>
        <location evidence="1">Cell membrane</location>
        <topology evidence="1">Multi-pass membrane protein</topology>
    </subcellularLocation>
</comment>
<evidence type="ECO:0000256" key="7">
    <source>
        <dbReference type="SAM" id="Phobius"/>
    </source>
</evidence>
<protein>
    <submittedName>
        <fullName evidence="8">MFS transporter</fullName>
    </submittedName>
</protein>
<accession>A0ABW3H775</accession>
<feature type="transmembrane region" description="Helical" evidence="7">
    <location>
        <begin position="12"/>
        <end position="30"/>
    </location>
</feature>
<keyword evidence="9" id="KW-1185">Reference proteome</keyword>
<sequence>MKGSLGLLRERRFLPLFITQFLGAFNDNLFKNAMVFFATYEIYNSVEAETQFSAVATGIFILPFFLLSALAGQLADSYDKARIMRIIKFAEICIMLVGAAGIFFKSIEMMLAALVGMGIHSTFFGPIKYAVLPQHLQPREVLAGTGLVEAGTYVAILCGTIAGGLISPNAAAIAVLVVAATGWVASLNIPSAPPAAKLDLDYNIFRASYRLIYGTLHIRRLFLAIMSISVFWTIAAILGVLFPPLVKNVFHAQKDVASVFLAIFSVGIAIGSIVINRLLKGRISARYSPASVLVMSLFVVDFYFAAAFWGADQAGPLLKTMDFLGTPGAWRILFDLGMIAITGGMFVVPLYAFLTTTVDKSQTSRTVAANNIVNSAFMVVGSVGILGVTTLGVGVAEALWVVFGLCLLSAWCGFQLYRAGDVPHDDEEGHVPHAGGH</sequence>
<dbReference type="PANTHER" id="PTHR43266:SF2">
    <property type="entry name" value="MAJOR FACILITATOR SUPERFAMILY (MFS) PROFILE DOMAIN-CONTAINING PROTEIN"/>
    <property type="match status" value="1"/>
</dbReference>
<dbReference type="PANTHER" id="PTHR43266">
    <property type="entry name" value="MACROLIDE-EFFLUX PROTEIN"/>
    <property type="match status" value="1"/>
</dbReference>
<dbReference type="RefSeq" id="WP_264943908.1">
    <property type="nucleotide sequence ID" value="NZ_JAPDRA010000003.1"/>
</dbReference>
<evidence type="ECO:0000256" key="4">
    <source>
        <dbReference type="ARBA" id="ARBA00022692"/>
    </source>
</evidence>
<feature type="transmembrane region" description="Helical" evidence="7">
    <location>
        <begin position="375"/>
        <end position="393"/>
    </location>
</feature>
<evidence type="ECO:0000256" key="6">
    <source>
        <dbReference type="ARBA" id="ARBA00023136"/>
    </source>
</evidence>
<feature type="transmembrane region" description="Helical" evidence="7">
    <location>
        <begin position="170"/>
        <end position="189"/>
    </location>
</feature>
<dbReference type="EMBL" id="JBHTJG010000003">
    <property type="protein sequence ID" value="MFD0946540.1"/>
    <property type="molecule type" value="Genomic_DNA"/>
</dbReference>
<feature type="transmembrane region" description="Helical" evidence="7">
    <location>
        <begin position="50"/>
        <end position="74"/>
    </location>
</feature>
<evidence type="ECO:0000313" key="9">
    <source>
        <dbReference type="Proteomes" id="UP001596977"/>
    </source>
</evidence>
<name>A0ABW3H775_9SPHN</name>
<dbReference type="Pfam" id="PF07690">
    <property type="entry name" value="MFS_1"/>
    <property type="match status" value="1"/>
</dbReference>
<dbReference type="InterPro" id="IPR036259">
    <property type="entry name" value="MFS_trans_sf"/>
</dbReference>
<comment type="caution">
    <text evidence="8">The sequence shown here is derived from an EMBL/GenBank/DDBJ whole genome shotgun (WGS) entry which is preliminary data.</text>
</comment>
<feature type="transmembrane region" description="Helical" evidence="7">
    <location>
        <begin position="141"/>
        <end position="164"/>
    </location>
</feature>
<organism evidence="8 9">
    <name type="scientific">Sphingomonas canadensis</name>
    <dbReference type="NCBI Taxonomy" id="1219257"/>
    <lineage>
        <taxon>Bacteria</taxon>
        <taxon>Pseudomonadati</taxon>
        <taxon>Pseudomonadota</taxon>
        <taxon>Alphaproteobacteria</taxon>
        <taxon>Sphingomonadales</taxon>
        <taxon>Sphingomonadaceae</taxon>
        <taxon>Sphingomonas</taxon>
    </lineage>
</organism>
<keyword evidence="3" id="KW-1003">Cell membrane</keyword>
<dbReference type="CDD" id="cd06173">
    <property type="entry name" value="MFS_MefA_like"/>
    <property type="match status" value="1"/>
</dbReference>
<evidence type="ECO:0000256" key="5">
    <source>
        <dbReference type="ARBA" id="ARBA00022989"/>
    </source>
</evidence>
<feature type="transmembrane region" description="Helical" evidence="7">
    <location>
        <begin position="110"/>
        <end position="129"/>
    </location>
</feature>
<feature type="transmembrane region" description="Helical" evidence="7">
    <location>
        <begin position="256"/>
        <end position="275"/>
    </location>
</feature>
<proteinExistence type="predicted"/>
<keyword evidence="4 7" id="KW-0812">Transmembrane</keyword>
<feature type="transmembrane region" description="Helical" evidence="7">
    <location>
        <begin position="221"/>
        <end position="244"/>
    </location>
</feature>
<evidence type="ECO:0000256" key="3">
    <source>
        <dbReference type="ARBA" id="ARBA00022475"/>
    </source>
</evidence>